<evidence type="ECO:0000313" key="2">
    <source>
        <dbReference type="Proteomes" id="UP001486888"/>
    </source>
</evidence>
<name>A0AAU6WFD5_9MICC</name>
<proteinExistence type="predicted"/>
<dbReference type="EMBL" id="CP125942">
    <property type="protein sequence ID" value="XAO46691.1"/>
    <property type="molecule type" value="Genomic_DNA"/>
</dbReference>
<protein>
    <submittedName>
        <fullName evidence="1">Uncharacterized protein</fullName>
    </submittedName>
</protein>
<evidence type="ECO:0000313" key="1">
    <source>
        <dbReference type="EMBL" id="XAO46691.1"/>
    </source>
</evidence>
<dbReference type="AlphaFoldDB" id="A0AAU6WFD5"/>
<reference evidence="1 2" key="1">
    <citation type="submission" date="2023-05" db="EMBL/GenBank/DDBJ databases">
        <title>Glutamicibacter sp. B1, complete genome.</title>
        <authorList>
            <person name="Long Y.H."/>
            <person name="Fang T."/>
            <person name="Li X.Y."/>
        </authorList>
    </citation>
    <scope>NUCLEOTIDE SEQUENCE [LARGE SCALE GENOMIC DNA]</scope>
    <source>
        <strain evidence="1 2">B1</strain>
    </source>
</reference>
<keyword evidence="2" id="KW-1185">Reference proteome</keyword>
<organism evidence="1 2">
    <name type="scientific">Glutamicibacter ectropisis</name>
    <dbReference type="NCBI Taxonomy" id="3046593"/>
    <lineage>
        <taxon>Bacteria</taxon>
        <taxon>Bacillati</taxon>
        <taxon>Actinomycetota</taxon>
        <taxon>Actinomycetes</taxon>
        <taxon>Micrococcales</taxon>
        <taxon>Micrococcaceae</taxon>
        <taxon>Glutamicibacter</taxon>
    </lineage>
</organism>
<dbReference type="Proteomes" id="UP001486888">
    <property type="component" value="Chromosome"/>
</dbReference>
<accession>A0AAU6WFD5</accession>
<gene>
    <name evidence="1" type="ORF">QMQ05_03940</name>
</gene>
<sequence length="67" mass="7737">MTTISTTATANRTVLAEEHEHSWETQSTHHTSDGIVQYLQCRHCHTHQMRQLGYNKESTLDSKEIRA</sequence>
<dbReference type="RefSeq" id="WP_334122469.1">
    <property type="nucleotide sequence ID" value="NZ_CP125942.1"/>
</dbReference>
<dbReference type="KEGG" id="gey:QMQ05_03940"/>